<dbReference type="AlphaFoldDB" id="A0A439CYA3"/>
<evidence type="ECO:0000259" key="2">
    <source>
        <dbReference type="PROSITE" id="PS50181"/>
    </source>
</evidence>
<keyword evidence="4" id="KW-1185">Reference proteome</keyword>
<comment type="caution">
    <text evidence="3">The sequence shown here is derived from an EMBL/GenBank/DDBJ whole genome shotgun (WGS) entry which is preliminary data.</text>
</comment>
<dbReference type="EMBL" id="RYZI01000276">
    <property type="protein sequence ID" value="RWA07183.1"/>
    <property type="molecule type" value="Genomic_DNA"/>
</dbReference>
<evidence type="ECO:0000256" key="1">
    <source>
        <dbReference type="SAM" id="MobiDB-lite"/>
    </source>
</evidence>
<organism evidence="3 4">
    <name type="scientific">Xylaria grammica</name>
    <dbReference type="NCBI Taxonomy" id="363999"/>
    <lineage>
        <taxon>Eukaryota</taxon>
        <taxon>Fungi</taxon>
        <taxon>Dikarya</taxon>
        <taxon>Ascomycota</taxon>
        <taxon>Pezizomycotina</taxon>
        <taxon>Sordariomycetes</taxon>
        <taxon>Xylariomycetidae</taxon>
        <taxon>Xylariales</taxon>
        <taxon>Xylariaceae</taxon>
        <taxon>Xylaria</taxon>
    </lineage>
</organism>
<dbReference type="STRING" id="363999.A0A439CYA3"/>
<sequence length="493" mass="55251">MAHLLNVPLEVLLQITSYLTTPEYGYLRRTCKQLEALLFGAFTKEFFSKRQFALIEFSIQALVDIAKSRLGPSLTHLIIHLEHPHKTVLHSIRGEISVRENQYKAECLNHLEFISTGLDVDALSEAIKYLPNLETIGMRDFHSPNRNHDSTSWNSYGCPTFIQKTGLKLVIPSSHPEPLSPREERSSEYTSHVFWTILRAIGTATVSGSNPKLTRIEVLLHTCRFPDQSFKIPDRFNDQISLALSKLTTIHLDNLSEDEPLFAVRDTNGGDEPALGVGYFLSRFLAKVSALEHLRLNFQAYKPDSVDKLLGWLADAGQDPTDATAKHVDSLASANASDSLPVHFPPAPIFPKLKALEIGMATVQESGLLAVYGKYKSTLRHVSLHKTTLSCPVTTKSNLWAHLCNRMAKADLNLEMFGLSYVKQRSQGTYTRNGEVTFRGSKCKYVKVWRGSAFAQSIKDMTKEMESQWDPDNGADDESMDDDDEDDSIGDDF</sequence>
<dbReference type="Proteomes" id="UP000286045">
    <property type="component" value="Unassembled WGS sequence"/>
</dbReference>
<feature type="compositionally biased region" description="Acidic residues" evidence="1">
    <location>
        <begin position="467"/>
        <end position="493"/>
    </location>
</feature>
<dbReference type="InterPro" id="IPR001810">
    <property type="entry name" value="F-box_dom"/>
</dbReference>
<proteinExistence type="predicted"/>
<gene>
    <name evidence="3" type="ORF">EKO27_g7923</name>
</gene>
<evidence type="ECO:0000313" key="4">
    <source>
        <dbReference type="Proteomes" id="UP000286045"/>
    </source>
</evidence>
<name>A0A439CYA3_9PEZI</name>
<dbReference type="Pfam" id="PF00646">
    <property type="entry name" value="F-box"/>
    <property type="match status" value="1"/>
</dbReference>
<accession>A0A439CYA3</accession>
<dbReference type="PROSITE" id="PS50181">
    <property type="entry name" value="FBOX"/>
    <property type="match status" value="1"/>
</dbReference>
<feature type="region of interest" description="Disordered" evidence="1">
    <location>
        <begin position="462"/>
        <end position="493"/>
    </location>
</feature>
<protein>
    <recommendedName>
        <fullName evidence="2">F-box domain-containing protein</fullName>
    </recommendedName>
</protein>
<evidence type="ECO:0000313" key="3">
    <source>
        <dbReference type="EMBL" id="RWA07183.1"/>
    </source>
</evidence>
<reference evidence="3 4" key="1">
    <citation type="submission" date="2018-12" db="EMBL/GenBank/DDBJ databases">
        <title>Draft genome sequence of Xylaria grammica IHI A82.</title>
        <authorList>
            <person name="Buettner E."/>
            <person name="Kellner H."/>
        </authorList>
    </citation>
    <scope>NUCLEOTIDE SEQUENCE [LARGE SCALE GENOMIC DNA]</scope>
    <source>
        <strain evidence="3 4">IHI A82</strain>
    </source>
</reference>
<feature type="domain" description="F-box" evidence="2">
    <location>
        <begin position="1"/>
        <end position="50"/>
    </location>
</feature>